<protein>
    <recommendedName>
        <fullName evidence="9">Bcl-2 Bcl-2 homology region 1-3 domain-containing protein</fullName>
    </recommendedName>
</protein>
<dbReference type="Proteomes" id="UP000215902">
    <property type="component" value="Unassembled WGS sequence"/>
</dbReference>
<dbReference type="InterPro" id="IPR046371">
    <property type="entry name" value="Bcl-2_BH1-3"/>
</dbReference>
<gene>
    <name evidence="10" type="ORF">BOX15_Mlig014893g1</name>
</gene>
<dbReference type="OrthoDB" id="5947850at2759"/>
<dbReference type="Gene3D" id="1.10.437.10">
    <property type="entry name" value="Blc2-like"/>
    <property type="match status" value="1"/>
</dbReference>
<dbReference type="SMART" id="SM00337">
    <property type="entry name" value="BCL"/>
    <property type="match status" value="1"/>
</dbReference>
<evidence type="ECO:0000259" key="9">
    <source>
        <dbReference type="SMART" id="SM00337"/>
    </source>
</evidence>
<dbReference type="PRINTS" id="PR01862">
    <property type="entry name" value="BCL2FAMILY"/>
</dbReference>
<evidence type="ECO:0000256" key="6">
    <source>
        <dbReference type="ARBA" id="ARBA00023136"/>
    </source>
</evidence>
<dbReference type="GO" id="GO:0008630">
    <property type="term" value="P:intrinsic apoptotic signaling pathway in response to DNA damage"/>
    <property type="evidence" value="ECO:0007669"/>
    <property type="project" value="TreeGrafter"/>
</dbReference>
<dbReference type="PANTHER" id="PTHR11256">
    <property type="entry name" value="BCL-2 RELATED"/>
    <property type="match status" value="1"/>
</dbReference>
<keyword evidence="3 8" id="KW-0812">Transmembrane</keyword>
<feature type="transmembrane region" description="Helical" evidence="8">
    <location>
        <begin position="263"/>
        <end position="284"/>
    </location>
</feature>
<name>A0A267FZV8_9PLAT</name>
<comment type="caution">
    <text evidence="10">The sequence shown here is derived from an EMBL/GenBank/DDBJ whole genome shotgun (WGS) entry which is preliminary data.</text>
</comment>
<comment type="subcellular location">
    <subcellularLocation>
        <location evidence="1">Membrane</location>
        <topology evidence="1">Single-pass membrane protein</topology>
    </subcellularLocation>
</comment>
<dbReference type="GO" id="GO:0005741">
    <property type="term" value="C:mitochondrial outer membrane"/>
    <property type="evidence" value="ECO:0007669"/>
    <property type="project" value="TreeGrafter"/>
</dbReference>
<dbReference type="GO" id="GO:0001836">
    <property type="term" value="P:release of cytochrome c from mitochondria"/>
    <property type="evidence" value="ECO:0007669"/>
    <property type="project" value="TreeGrafter"/>
</dbReference>
<organism evidence="10 11">
    <name type="scientific">Macrostomum lignano</name>
    <dbReference type="NCBI Taxonomy" id="282301"/>
    <lineage>
        <taxon>Eukaryota</taxon>
        <taxon>Metazoa</taxon>
        <taxon>Spiralia</taxon>
        <taxon>Lophotrochozoa</taxon>
        <taxon>Platyhelminthes</taxon>
        <taxon>Rhabditophora</taxon>
        <taxon>Macrostomorpha</taxon>
        <taxon>Macrostomida</taxon>
        <taxon>Macrostomidae</taxon>
        <taxon>Macrostomum</taxon>
    </lineage>
</organism>
<evidence type="ECO:0000313" key="11">
    <source>
        <dbReference type="Proteomes" id="UP000215902"/>
    </source>
</evidence>
<dbReference type="GO" id="GO:0042981">
    <property type="term" value="P:regulation of apoptotic process"/>
    <property type="evidence" value="ECO:0007669"/>
    <property type="project" value="InterPro"/>
</dbReference>
<accession>A0A267FZV8</accession>
<evidence type="ECO:0000256" key="1">
    <source>
        <dbReference type="ARBA" id="ARBA00004167"/>
    </source>
</evidence>
<evidence type="ECO:0000256" key="8">
    <source>
        <dbReference type="SAM" id="Phobius"/>
    </source>
</evidence>
<evidence type="ECO:0000256" key="4">
    <source>
        <dbReference type="ARBA" id="ARBA00022703"/>
    </source>
</evidence>
<dbReference type="STRING" id="282301.A0A267FZV8"/>
<feature type="region of interest" description="Disordered" evidence="7">
    <location>
        <begin position="73"/>
        <end position="99"/>
    </location>
</feature>
<evidence type="ECO:0000256" key="2">
    <source>
        <dbReference type="ARBA" id="ARBA00009458"/>
    </source>
</evidence>
<sequence length="286" mass="31617">MLMPQAAPTGAYNPDTGRKISRLPAYMEIIRESERRKLLESNRTFMDRYWACARSCSRRLQDSVAARLAGRRLGSSGGAADGAATHAGDAEDGPSQEELAEEGRRLCRAYICHRLQRSGLLTQKLADSLLSAAAVTDGGPASQELRLVGEQLEAMYPDLYKNVHKQLNITMHSEDVVRRTFAMFAEQLCSGGVHWGKIVALFAMAGAFAVDCVQQGRQEFVSRIVDCFGAFVAARLTDWLRKQGGWVIPEVTRDAKRESDRTWFWLMLSVGALVLFVSTLLISASL</sequence>
<feature type="domain" description="Bcl-2 Bcl-2 homology region 1-3" evidence="9">
    <location>
        <begin position="145"/>
        <end position="246"/>
    </location>
</feature>
<evidence type="ECO:0000313" key="10">
    <source>
        <dbReference type="EMBL" id="PAA79311.1"/>
    </source>
</evidence>
<keyword evidence="5 8" id="KW-1133">Transmembrane helix</keyword>
<dbReference type="AlphaFoldDB" id="A0A267FZV8"/>
<evidence type="ECO:0000256" key="3">
    <source>
        <dbReference type="ARBA" id="ARBA00022692"/>
    </source>
</evidence>
<comment type="similarity">
    <text evidence="2">Belongs to the Bcl-2 family.</text>
</comment>
<keyword evidence="11" id="KW-1185">Reference proteome</keyword>
<dbReference type="PROSITE" id="PS50062">
    <property type="entry name" value="BCL2_FAMILY"/>
    <property type="match status" value="1"/>
</dbReference>
<keyword evidence="4" id="KW-0053">Apoptosis</keyword>
<dbReference type="PANTHER" id="PTHR11256:SF48">
    <property type="entry name" value="BCL-2-RELATED OVARIAN KILLER PROTEIN"/>
    <property type="match status" value="1"/>
</dbReference>
<dbReference type="InterPro" id="IPR002475">
    <property type="entry name" value="Bcl2-like"/>
</dbReference>
<keyword evidence="6 8" id="KW-0472">Membrane</keyword>
<reference evidence="10 11" key="1">
    <citation type="submission" date="2017-06" db="EMBL/GenBank/DDBJ databases">
        <title>A platform for efficient transgenesis in Macrostomum lignano, a flatworm model organism for stem cell research.</title>
        <authorList>
            <person name="Berezikov E."/>
        </authorList>
    </citation>
    <scope>NUCLEOTIDE SEQUENCE [LARGE SCALE GENOMIC DNA]</scope>
    <source>
        <strain evidence="10">DV1</strain>
        <tissue evidence="10">Whole organism</tissue>
    </source>
</reference>
<evidence type="ECO:0000256" key="5">
    <source>
        <dbReference type="ARBA" id="ARBA00022989"/>
    </source>
</evidence>
<dbReference type="InterPro" id="IPR036834">
    <property type="entry name" value="Bcl-2-like_sf"/>
</dbReference>
<dbReference type="CDD" id="cd06845">
    <property type="entry name" value="Bcl-2_like"/>
    <property type="match status" value="1"/>
</dbReference>
<dbReference type="SUPFAM" id="SSF56854">
    <property type="entry name" value="Bcl-2 inhibitors of programmed cell death"/>
    <property type="match status" value="1"/>
</dbReference>
<dbReference type="EMBL" id="NIVC01000641">
    <property type="protein sequence ID" value="PAA79311.1"/>
    <property type="molecule type" value="Genomic_DNA"/>
</dbReference>
<dbReference type="GO" id="GO:0051400">
    <property type="term" value="F:BH domain binding"/>
    <property type="evidence" value="ECO:0007669"/>
    <property type="project" value="TreeGrafter"/>
</dbReference>
<dbReference type="Pfam" id="PF00452">
    <property type="entry name" value="Bcl-2"/>
    <property type="match status" value="1"/>
</dbReference>
<feature type="compositionally biased region" description="Acidic residues" evidence="7">
    <location>
        <begin position="90"/>
        <end position="99"/>
    </location>
</feature>
<evidence type="ECO:0000256" key="7">
    <source>
        <dbReference type="SAM" id="MobiDB-lite"/>
    </source>
</evidence>
<proteinExistence type="inferred from homology"/>
<dbReference type="GO" id="GO:0097192">
    <property type="term" value="P:extrinsic apoptotic signaling pathway in absence of ligand"/>
    <property type="evidence" value="ECO:0007669"/>
    <property type="project" value="TreeGrafter"/>
</dbReference>
<dbReference type="InterPro" id="IPR026298">
    <property type="entry name" value="Bcl-2_fam"/>
</dbReference>